<keyword evidence="6 18" id="KW-0109">Calcium transport</keyword>
<feature type="transmembrane region" description="Helical" evidence="18">
    <location>
        <begin position="1009"/>
        <end position="1027"/>
    </location>
</feature>
<dbReference type="SFLD" id="SFLDG00002">
    <property type="entry name" value="C1.7:_P-type_atpase_like"/>
    <property type="match status" value="1"/>
</dbReference>
<dbReference type="GO" id="GO:0016887">
    <property type="term" value="F:ATP hydrolysis activity"/>
    <property type="evidence" value="ECO:0007669"/>
    <property type="project" value="InterPro"/>
</dbReference>
<dbReference type="SFLD" id="SFLDF00027">
    <property type="entry name" value="p-type_atpase"/>
    <property type="match status" value="1"/>
</dbReference>
<sequence>MATIGGSSNFDINLMELRELMDCRGLETIAKIQQKYGSVQNLCQKLRTSQNEGLSGDQQDLELRKQVFGANVIPPKPPKTFLQLVWEALQDVTLIILEVAAIISLALAFYKPPDGSDDEDATGGPLHEESEAGWIEGAAILVSVIIVVLVTAFNDYTKERQFRGLQSRIEHEHKFSVIRNSEVIQLLVSDLVVGDICQVKYGDLLPADGIIIQSNDLKVDESSLTGESDHVKKGLDYDPTLFSGTHVMEGSGRMVVTAVGINSQAGIIFALLGAAQTEDDEQKKKAKKEAKKKKKRKSIVSADEEAGEAGGVRPGSVGIGNTGGNSHPSNMMSMNAIGSSMAAPQYGADNIGGIRSVDSAGSGALTDSALTDSDHRKSRQDDETSNPRKEKSVLQAKLTKLAIQIGYGGSAIAVLTVVILILRFVIKKFVIQNKRFKMMYMQYFVKFVIIGVTVLVVAVPEGLPLAVTLALAYSVKKMMHDNNLVRHLDACETMGNATAICSDKTGTLTTNRMTAVQCYCCGVHYKQIPKFEQLPVNVSNTLIEAIAFNSAYTTRIMPPDNPGDNPKQVGNKTECALLGFVLDLGKDYQTLRDRMPEEKLYKVYTFNSVRKSMSTVIQLPNNEGFRVFTKGASEIIMKRCMFIFGKDGTLLRFPKEEQDKLIKNVIEPMASDGLRTIGVAYKDFVRRKPSSANEIQIDGEPNWDDEDYIQSRLTCLAIVGIEDPVRPEVPDAIRKCQQAGITVRMVTGDNVNTARSIATKCGIVKPGEDFLVLEGKEFNKRIRDARGEVRQELFDKIWPRLRVLARSSPSDKYVLVKHIIESKLNPNREVVAVTGDGTNDGPALKKADVGFAMGIAGTDVAKEASDIILTDDNFSSIVKAVMWGRNVYDSIAKFLQFQLTVNVVAVIVAFVGACAIEDSPLKAVQMLWVNLIMDTLASLALATELPTTDLLTRKPYGRTKPLISRTMMKNIIGHAIYQLTVIFFLLFAGHRFFDIDSGLGAELNALPSQHFTIIFNTFVMMTLFNEINSRKIHGERNIFEGLFTNPIFYGILFLTAFAQVIIVQFGGRPFSTASLTLEQWAWCIFFGVGVLVWGQLITTIPTKRIPKQFSWGSGPPEEMIDATSSLVEDGSSGSLSQDVKRTGQILWIRGLTRLQTQLRVVRAFRSTLEDMEERRSCHSLHNCLRTSRSHPSQLRSSCSQFPMGITNINDMMMMTTTTSTAAATSTMMMATQAPSIIYSNNNSTSSSHSQYLNASASAASYATGNGGQILIDQQPQSRQHHHHHHQYSSIKSNPQSQYSPTKKFDSQQQQQPVVPPILQPISAKQHRSSSTSSSSNVTKQPIMMMISPTQSTSIGQPQPGIPSAVPGTIVTYTVVRPLNPHKALRSHQSINVPIEFDDSITNIDDNQIGHNDDDDNHSDQKQSDSLINERKQSTLAADDGGGGAGGGESEMIDYRHRSASQQRLQVERSRSAPYSMLSSSTTITDAYHQSTSALQQGGGGGGVVNIPPGVQAYYHISSPYSGRASSRSSASSPGGGHRANAMMMMATASGIRRHSSSSSRSSSCCSSDSNILSGSSRSASFSNSSVSCSSAESGGNGGGATHRHKGGSGNRRRSHSSSAHQHQHHHHHHHGRHHSHQPSQHHHHHHHSHRRSHSDRHRSSSYHHHQHKSDQRLYVPPETIGGTIASGHHHHSHERHHHKHHHRRHGDDSGGGSGHHHHHHHHHSHHHQQNKARRSSSSIAKNYMPVSPRKTSQQHLQIPEVDPQSSRGCSGSQMLTTTISSTSASAVRRKSSASNNPLVQGYHLLTDAPISGSSSMLSGDHQMTRLFPVPYSKSALDQSIRVVNAFRSGIDRKVPSPILRRAAAMKSLSMDAGSYGSYSNLFPSSTSTTGFGRGAITTTVTKPIHPQHQHQHHYHNQQQQQQQHPSSAAATSTNDVKPRLPKSGESTDLDGLQDDQIEALLRSETEQALEGDMMDDFDDKTDNSLATIVYTNKTQNDNIIINGNAGNQSQSQSQQVSNKNIHQISNDASNDDSHDSSFASPLSSQSHTQSIQTSKPISASTNSATAAALATDTSATSTTTKLSSSSSSSSPPPPQPTTTTPTSSSLETPMSITELAEQQNNQFYEMQDRNMREKKANLPLEARRSLDFS</sequence>
<dbReference type="InterPro" id="IPR044492">
    <property type="entry name" value="P_typ_ATPase_HD_dom"/>
</dbReference>
<evidence type="ECO:0000256" key="8">
    <source>
        <dbReference type="ARBA" id="ARBA00022723"/>
    </source>
</evidence>
<dbReference type="GO" id="GO:0005516">
    <property type="term" value="F:calmodulin binding"/>
    <property type="evidence" value="ECO:0007669"/>
    <property type="project" value="UniProtKB-KW"/>
</dbReference>
<evidence type="ECO:0000256" key="1">
    <source>
        <dbReference type="ARBA" id="ARBA00004651"/>
    </source>
</evidence>
<feature type="transmembrane region" description="Helical" evidence="18">
    <location>
        <begin position="971"/>
        <end position="989"/>
    </location>
</feature>
<evidence type="ECO:0000256" key="19">
    <source>
        <dbReference type="SAM" id="MobiDB-lite"/>
    </source>
</evidence>
<dbReference type="InterPro" id="IPR018303">
    <property type="entry name" value="ATPase_P-typ_P_site"/>
</dbReference>
<dbReference type="SMART" id="SM00831">
    <property type="entry name" value="Cation_ATPase_N"/>
    <property type="match status" value="1"/>
</dbReference>
<dbReference type="SUPFAM" id="SSF56784">
    <property type="entry name" value="HAD-like"/>
    <property type="match status" value="1"/>
</dbReference>
<feature type="domain" description="Cation-transporting P-type ATPase N-terminal" evidence="20">
    <location>
        <begin position="33"/>
        <end position="109"/>
    </location>
</feature>
<dbReference type="InterPro" id="IPR023214">
    <property type="entry name" value="HAD_sf"/>
</dbReference>
<evidence type="ECO:0000256" key="11">
    <source>
        <dbReference type="ARBA" id="ARBA00022840"/>
    </source>
</evidence>
<feature type="compositionally biased region" description="Polar residues" evidence="19">
    <location>
        <begin position="1763"/>
        <end position="1772"/>
    </location>
</feature>
<dbReference type="PRINTS" id="PR00119">
    <property type="entry name" value="CATATPASE"/>
</dbReference>
<keyword evidence="4" id="KW-1003">Cell membrane</keyword>
<feature type="transmembrane region" description="Helical" evidence="18">
    <location>
        <begin position="895"/>
        <end position="916"/>
    </location>
</feature>
<feature type="compositionally biased region" description="Basic and acidic residues" evidence="19">
    <location>
        <begin position="1417"/>
        <end position="1427"/>
    </location>
</feature>
<dbReference type="SUPFAM" id="SSF81665">
    <property type="entry name" value="Calcium ATPase, transmembrane domain M"/>
    <property type="match status" value="1"/>
</dbReference>
<feature type="compositionally biased region" description="Basic residues" evidence="19">
    <location>
        <begin position="284"/>
        <end position="298"/>
    </location>
</feature>
<keyword evidence="9 18" id="KW-0547">Nucleotide-binding</keyword>
<comment type="subcellular location">
    <subcellularLocation>
        <location evidence="1">Cell membrane</location>
        <topology evidence="1">Multi-pass membrane protein</topology>
    </subcellularLocation>
    <subcellularLocation>
        <location evidence="18">Membrane</location>
        <topology evidence="18">Multi-pass membrane protein</topology>
    </subcellularLocation>
</comment>
<dbReference type="InterPro" id="IPR006068">
    <property type="entry name" value="ATPase_P-typ_cation-transptr_C"/>
</dbReference>
<dbReference type="SUPFAM" id="SSF81653">
    <property type="entry name" value="Calcium ATPase, transduction domain A"/>
    <property type="match status" value="1"/>
</dbReference>
<dbReference type="FunFam" id="3.40.1110.10:FF:000147">
    <property type="entry name" value="Calcium-transporting ATPase"/>
    <property type="match status" value="1"/>
</dbReference>
<feature type="compositionally biased region" description="Low complexity" evidence="19">
    <location>
        <begin position="1519"/>
        <end position="1532"/>
    </location>
</feature>
<dbReference type="FunFam" id="2.70.150.10:FF:000001">
    <property type="entry name" value="Calcium-transporting ATPase"/>
    <property type="match status" value="1"/>
</dbReference>
<evidence type="ECO:0000256" key="15">
    <source>
        <dbReference type="ARBA" id="ARBA00022989"/>
    </source>
</evidence>
<dbReference type="NCBIfam" id="TIGR01494">
    <property type="entry name" value="ATPase_P-type"/>
    <property type="match status" value="3"/>
</dbReference>
<keyword evidence="14" id="KW-1278">Translocase</keyword>
<dbReference type="InterPro" id="IPR006408">
    <property type="entry name" value="P-type_ATPase_IIB"/>
</dbReference>
<dbReference type="SFLD" id="SFLDS00003">
    <property type="entry name" value="Haloacid_Dehalogenase"/>
    <property type="match status" value="1"/>
</dbReference>
<keyword evidence="7 18" id="KW-0812">Transmembrane</keyword>
<evidence type="ECO:0000256" key="7">
    <source>
        <dbReference type="ARBA" id="ARBA00022692"/>
    </source>
</evidence>
<keyword evidence="10 18" id="KW-0106">Calcium</keyword>
<feature type="compositionally biased region" description="Low complexity" evidence="19">
    <location>
        <begin position="1556"/>
        <end position="1593"/>
    </location>
</feature>
<dbReference type="SUPFAM" id="SSF81660">
    <property type="entry name" value="Metal cation-transporting ATPase, ATP-binding domain N"/>
    <property type="match status" value="1"/>
</dbReference>
<organism evidence="21">
    <name type="scientific">Dermatophagoides farinae</name>
    <name type="common">American house dust mite</name>
    <dbReference type="NCBI Taxonomy" id="6954"/>
    <lineage>
        <taxon>Eukaryota</taxon>
        <taxon>Metazoa</taxon>
        <taxon>Ecdysozoa</taxon>
        <taxon>Arthropoda</taxon>
        <taxon>Chelicerata</taxon>
        <taxon>Arachnida</taxon>
        <taxon>Acari</taxon>
        <taxon>Acariformes</taxon>
        <taxon>Sarcoptiformes</taxon>
        <taxon>Astigmata</taxon>
        <taxon>Psoroptidia</taxon>
        <taxon>Analgoidea</taxon>
        <taxon>Pyroglyphidae</taxon>
        <taxon>Dermatophagoidinae</taxon>
        <taxon>Dermatophagoides</taxon>
    </lineage>
</organism>
<comment type="similarity">
    <text evidence="2">Belongs to the cation transport ATPase (P-type) (TC 3.A.3) family. Type IIB subfamily.</text>
</comment>
<keyword evidence="8" id="KW-0479">Metal-binding</keyword>
<feature type="region of interest" description="Disordered" evidence="19">
    <location>
        <begin position="279"/>
        <end position="333"/>
    </location>
</feature>
<dbReference type="FunFam" id="1.20.1110.10:FF:000001">
    <property type="entry name" value="Calcium-transporting ATPase"/>
    <property type="match status" value="1"/>
</dbReference>
<gene>
    <name evidence="21" type="ORF">HUG17_0015</name>
</gene>
<dbReference type="Proteomes" id="UP000828236">
    <property type="component" value="Unassembled WGS sequence"/>
</dbReference>
<feature type="compositionally biased region" description="Polar residues" evidence="19">
    <location>
        <begin position="324"/>
        <end position="333"/>
    </location>
</feature>
<dbReference type="Gene3D" id="3.40.1110.10">
    <property type="entry name" value="Calcium-transporting ATPase, cytoplasmic domain N"/>
    <property type="match status" value="1"/>
</dbReference>
<evidence type="ECO:0000256" key="5">
    <source>
        <dbReference type="ARBA" id="ARBA00022553"/>
    </source>
</evidence>
<dbReference type="Pfam" id="PF08282">
    <property type="entry name" value="Hydrolase_3"/>
    <property type="match status" value="1"/>
</dbReference>
<dbReference type="GO" id="GO:0005388">
    <property type="term" value="F:P-type calcium transporter activity"/>
    <property type="evidence" value="ECO:0007669"/>
    <property type="project" value="UniProtKB-EC"/>
</dbReference>
<comment type="caution">
    <text evidence="21">The sequence shown here is derived from an EMBL/GenBank/DDBJ whole genome shotgun (WGS) entry which is preliminary data.</text>
</comment>
<dbReference type="InterPro" id="IPR022141">
    <property type="entry name" value="ATP_Ca_trans_C"/>
</dbReference>
<keyword evidence="5" id="KW-0597">Phosphoprotein</keyword>
<proteinExistence type="inferred from homology"/>
<dbReference type="Gene3D" id="1.20.1110.10">
    <property type="entry name" value="Calcium-transporting ATPase, transmembrane domain"/>
    <property type="match status" value="2"/>
</dbReference>
<feature type="compositionally biased region" description="Basic residues" evidence="19">
    <location>
        <begin position="1714"/>
        <end position="1734"/>
    </location>
</feature>
<feature type="region of interest" description="Disordered" evidence="19">
    <location>
        <begin position="1403"/>
        <end position="1427"/>
    </location>
</feature>
<protein>
    <recommendedName>
        <fullName evidence="18">Calcium-transporting ATPase</fullName>
        <ecNumber evidence="18">7.2.2.10</ecNumber>
    </recommendedName>
</protein>
<evidence type="ECO:0000256" key="6">
    <source>
        <dbReference type="ARBA" id="ARBA00022568"/>
    </source>
</evidence>
<evidence type="ECO:0000256" key="2">
    <source>
        <dbReference type="ARBA" id="ARBA00006124"/>
    </source>
</evidence>
<feature type="transmembrane region" description="Helical" evidence="18">
    <location>
        <begin position="92"/>
        <end position="112"/>
    </location>
</feature>
<keyword evidence="17 18" id="KW-0472">Membrane</keyword>
<keyword evidence="12" id="KW-0460">Magnesium</keyword>
<feature type="region of interest" description="Disordered" evidence="19">
    <location>
        <begin position="1274"/>
        <end position="1341"/>
    </location>
</feature>
<dbReference type="InterPro" id="IPR023298">
    <property type="entry name" value="ATPase_P-typ_TM_dom_sf"/>
</dbReference>
<dbReference type="PANTHER" id="PTHR24093:SF369">
    <property type="entry name" value="CALCIUM-TRANSPORTING ATPASE"/>
    <property type="match status" value="1"/>
</dbReference>
<reference evidence="21" key="2">
    <citation type="journal article" date="2021" name="World Allergy Organ. J.">
        <title>Chromosome-level assembly of Dermatophagoides farinae genome and transcriptome reveals two novel allergens Der f 37 and Der f 39.</title>
        <authorList>
            <person name="Chen J."/>
            <person name="Cai Z."/>
            <person name="Fan D."/>
            <person name="Hu J."/>
            <person name="Hou Y."/>
            <person name="He Y."/>
            <person name="Zhang Z."/>
            <person name="Zhao Z."/>
            <person name="Gao P."/>
            <person name="Hu W."/>
            <person name="Sun J."/>
            <person name="Li J."/>
            <person name="Ji K."/>
        </authorList>
    </citation>
    <scope>NUCLEOTIDE SEQUENCE</scope>
    <source>
        <strain evidence="21">JKM2019</strain>
    </source>
</reference>
<keyword evidence="11 18" id="KW-0067">ATP-binding</keyword>
<dbReference type="Pfam" id="PF13246">
    <property type="entry name" value="Cation_ATPase"/>
    <property type="match status" value="1"/>
</dbReference>
<dbReference type="PRINTS" id="PR00121">
    <property type="entry name" value="NAKATPASE"/>
</dbReference>
<name>A0A9D4P5W9_DERFA</name>
<dbReference type="Pfam" id="PF00690">
    <property type="entry name" value="Cation_ATPase_N"/>
    <property type="match status" value="1"/>
</dbReference>
<dbReference type="NCBIfam" id="TIGR01517">
    <property type="entry name" value="ATPase-IIB_Ca"/>
    <property type="match status" value="1"/>
</dbReference>
<evidence type="ECO:0000256" key="14">
    <source>
        <dbReference type="ARBA" id="ARBA00022967"/>
    </source>
</evidence>
<evidence type="ECO:0000256" key="4">
    <source>
        <dbReference type="ARBA" id="ARBA00022475"/>
    </source>
</evidence>
<feature type="compositionally biased region" description="Basic residues" evidence="19">
    <location>
        <begin position="1687"/>
        <end position="1704"/>
    </location>
</feature>
<dbReference type="GO" id="GO:0046872">
    <property type="term" value="F:metal ion binding"/>
    <property type="evidence" value="ECO:0007669"/>
    <property type="project" value="UniProtKB-KW"/>
</dbReference>
<keyword evidence="13" id="KW-0112">Calmodulin-binding</keyword>
<evidence type="ECO:0000256" key="12">
    <source>
        <dbReference type="ARBA" id="ARBA00022842"/>
    </source>
</evidence>
<evidence type="ECO:0000256" key="16">
    <source>
        <dbReference type="ARBA" id="ARBA00023065"/>
    </source>
</evidence>
<dbReference type="GO" id="GO:0005886">
    <property type="term" value="C:plasma membrane"/>
    <property type="evidence" value="ECO:0007669"/>
    <property type="project" value="UniProtKB-SubCell"/>
</dbReference>
<feature type="transmembrane region" description="Helical" evidence="18">
    <location>
        <begin position="447"/>
        <end position="473"/>
    </location>
</feature>
<feature type="compositionally biased region" description="Basic residues" evidence="19">
    <location>
        <begin position="1601"/>
        <end position="1667"/>
    </location>
</feature>
<keyword evidence="15 18" id="KW-1133">Transmembrane helix</keyword>
<evidence type="ECO:0000259" key="20">
    <source>
        <dbReference type="SMART" id="SM00831"/>
    </source>
</evidence>
<feature type="transmembrane region" description="Helical" evidence="18">
    <location>
        <begin position="132"/>
        <end position="153"/>
    </location>
</feature>
<reference evidence="21" key="1">
    <citation type="submission" date="2020-06" db="EMBL/GenBank/DDBJ databases">
        <authorList>
            <person name="Ji K."/>
            <person name="Li J."/>
        </authorList>
    </citation>
    <scope>NUCLEOTIDE SEQUENCE</scope>
    <source>
        <strain evidence="21">JKM2019</strain>
        <tissue evidence="21">Whole body</tissue>
    </source>
</reference>
<evidence type="ECO:0000256" key="18">
    <source>
        <dbReference type="RuleBase" id="RU361146"/>
    </source>
</evidence>
<dbReference type="InterPro" id="IPR008250">
    <property type="entry name" value="ATPase_P-typ_transduc_dom_A_sf"/>
</dbReference>
<feature type="compositionally biased region" description="Polar residues" evidence="19">
    <location>
        <begin position="1287"/>
        <end position="1300"/>
    </location>
</feature>
<dbReference type="GO" id="GO:0005524">
    <property type="term" value="F:ATP binding"/>
    <property type="evidence" value="ECO:0007669"/>
    <property type="project" value="UniProtKB-KW"/>
</dbReference>
<dbReference type="PROSITE" id="PS00154">
    <property type="entry name" value="ATPASE_E1_E2"/>
    <property type="match status" value="1"/>
</dbReference>
<feature type="compositionally biased region" description="Gly residues" evidence="19">
    <location>
        <begin position="308"/>
        <end position="323"/>
    </location>
</feature>
<dbReference type="Gene3D" id="2.70.150.10">
    <property type="entry name" value="Calcium-transporting ATPase, cytoplasmic transduction domain A"/>
    <property type="match status" value="1"/>
</dbReference>
<feature type="compositionally biased region" description="Basic residues" evidence="19">
    <location>
        <begin position="1905"/>
        <end position="1915"/>
    </location>
</feature>
<feature type="transmembrane region" description="Helical" evidence="18">
    <location>
        <begin position="1047"/>
        <end position="1067"/>
    </location>
</feature>
<evidence type="ECO:0000256" key="9">
    <source>
        <dbReference type="ARBA" id="ARBA00022741"/>
    </source>
</evidence>
<comment type="caution">
    <text evidence="18">Lacks conserved residue(s) required for the propagation of feature annotation.</text>
</comment>
<feature type="compositionally biased region" description="Low complexity" evidence="19">
    <location>
        <begin position="2036"/>
        <end position="2089"/>
    </location>
</feature>
<feature type="region of interest" description="Disordered" evidence="19">
    <location>
        <begin position="1519"/>
        <end position="1772"/>
    </location>
</feature>
<dbReference type="FunFam" id="1.20.1110.10:FF:000002">
    <property type="entry name" value="Calcium-transporting ATPase"/>
    <property type="match status" value="1"/>
</dbReference>
<dbReference type="InterPro" id="IPR036412">
    <property type="entry name" value="HAD-like_sf"/>
</dbReference>
<keyword evidence="16 18" id="KW-0406">Ion transport</keyword>
<comment type="catalytic activity">
    <reaction evidence="18">
        <text>Ca(2+)(in) + ATP + H2O = Ca(2+)(out) + ADP + phosphate + H(+)</text>
        <dbReference type="Rhea" id="RHEA:18105"/>
        <dbReference type="ChEBI" id="CHEBI:15377"/>
        <dbReference type="ChEBI" id="CHEBI:15378"/>
        <dbReference type="ChEBI" id="CHEBI:29108"/>
        <dbReference type="ChEBI" id="CHEBI:30616"/>
        <dbReference type="ChEBI" id="CHEBI:43474"/>
        <dbReference type="ChEBI" id="CHEBI:456216"/>
        <dbReference type="EC" id="7.2.2.10"/>
    </reaction>
</comment>
<dbReference type="Pfam" id="PF00122">
    <property type="entry name" value="E1-E2_ATPase"/>
    <property type="match status" value="1"/>
</dbReference>
<evidence type="ECO:0000256" key="13">
    <source>
        <dbReference type="ARBA" id="ARBA00022860"/>
    </source>
</evidence>
<comment type="function">
    <text evidence="18">Catalyzes the hydrolysis of ATP coupled with the transport of calcium.</text>
</comment>
<keyword evidence="3 18" id="KW-0813">Transport</keyword>
<dbReference type="FunFam" id="3.40.50.1000:FF:000007">
    <property type="entry name" value="Calcium-transporting ATPase"/>
    <property type="match status" value="1"/>
</dbReference>
<feature type="region of interest" description="Disordered" evidence="19">
    <location>
        <begin position="2024"/>
        <end position="2111"/>
    </location>
</feature>
<dbReference type="InterPro" id="IPR059000">
    <property type="entry name" value="ATPase_P-type_domA"/>
</dbReference>
<feature type="region of interest" description="Disordered" evidence="19">
    <location>
        <begin position="1904"/>
        <end position="1953"/>
    </location>
</feature>
<evidence type="ECO:0000313" key="21">
    <source>
        <dbReference type="EMBL" id="KAH7644477.1"/>
    </source>
</evidence>
<feature type="compositionally biased region" description="Low complexity" evidence="19">
    <location>
        <begin position="2097"/>
        <end position="2111"/>
    </location>
</feature>
<accession>A0A9D4P5W9</accession>
<dbReference type="Pfam" id="PF00689">
    <property type="entry name" value="Cation_ATPase_C"/>
    <property type="match status" value="1"/>
</dbReference>
<feature type="transmembrane region" description="Helical" evidence="18">
    <location>
        <begin position="405"/>
        <end position="426"/>
    </location>
</feature>
<feature type="region of interest" description="Disordered" evidence="19">
    <location>
        <begin position="365"/>
        <end position="391"/>
    </location>
</feature>
<feature type="compositionally biased region" description="Basic and acidic residues" evidence="19">
    <location>
        <begin position="372"/>
        <end position="391"/>
    </location>
</feature>
<dbReference type="FunFam" id="1.20.1110.10:FF:000013">
    <property type="entry name" value="Calcium-transporting ATPase"/>
    <property type="match status" value="1"/>
</dbReference>
<feature type="transmembrane region" description="Helical" evidence="18">
    <location>
        <begin position="255"/>
        <end position="275"/>
    </location>
</feature>
<evidence type="ECO:0000256" key="3">
    <source>
        <dbReference type="ARBA" id="ARBA00022448"/>
    </source>
</evidence>
<evidence type="ECO:0000256" key="17">
    <source>
        <dbReference type="ARBA" id="ARBA00023136"/>
    </source>
</evidence>
<dbReference type="InterPro" id="IPR023299">
    <property type="entry name" value="ATPase_P-typ_cyto_dom_N"/>
</dbReference>
<dbReference type="EC" id="7.2.2.10" evidence="18"/>
<dbReference type="InterPro" id="IPR001757">
    <property type="entry name" value="P_typ_ATPase"/>
</dbReference>
<feature type="region of interest" description="Disordered" evidence="19">
    <location>
        <begin position="2129"/>
        <end position="2149"/>
    </location>
</feature>
<dbReference type="InterPro" id="IPR004014">
    <property type="entry name" value="ATPase_P-typ_cation-transptr_N"/>
</dbReference>
<dbReference type="PANTHER" id="PTHR24093">
    <property type="entry name" value="CATION TRANSPORTING ATPASE"/>
    <property type="match status" value="1"/>
</dbReference>
<feature type="region of interest" description="Disordered" evidence="19">
    <location>
        <begin position="1458"/>
        <end position="1477"/>
    </location>
</feature>
<dbReference type="Pfam" id="PF12424">
    <property type="entry name" value="ATP_Ca_trans_C"/>
    <property type="match status" value="1"/>
</dbReference>
<feature type="compositionally biased region" description="Polar residues" evidence="19">
    <location>
        <begin position="1925"/>
        <end position="1935"/>
    </location>
</feature>
<dbReference type="EMBL" id="SDOV01000001">
    <property type="protein sequence ID" value="KAH7644477.1"/>
    <property type="molecule type" value="Genomic_DNA"/>
</dbReference>
<dbReference type="GO" id="GO:0051480">
    <property type="term" value="P:regulation of cytosolic calcium ion concentration"/>
    <property type="evidence" value="ECO:0007669"/>
    <property type="project" value="TreeGrafter"/>
</dbReference>
<dbReference type="CDD" id="cd02081">
    <property type="entry name" value="P-type_ATPase_Ca_PMCA-like"/>
    <property type="match status" value="1"/>
</dbReference>
<dbReference type="Gene3D" id="3.40.50.1000">
    <property type="entry name" value="HAD superfamily/HAD-like"/>
    <property type="match status" value="1"/>
</dbReference>
<evidence type="ECO:0000256" key="10">
    <source>
        <dbReference type="ARBA" id="ARBA00022837"/>
    </source>
</evidence>